<dbReference type="Proteomes" id="UP000009374">
    <property type="component" value="Unassembled WGS sequence"/>
</dbReference>
<keyword evidence="7 8" id="KW-0464">Manganese</keyword>
<dbReference type="EC" id="3.4.11.1" evidence="8"/>
<evidence type="ECO:0000256" key="1">
    <source>
        <dbReference type="ARBA" id="ARBA00000135"/>
    </source>
</evidence>
<dbReference type="GO" id="GO:0030145">
    <property type="term" value="F:manganese ion binding"/>
    <property type="evidence" value="ECO:0007669"/>
    <property type="project" value="UniProtKB-UniRule"/>
</dbReference>
<reference evidence="11 12" key="1">
    <citation type="journal article" date="2009" name="Appl. Environ. Microbiol.">
        <title>Community genomic and proteomic analyses of chemoautotrophic iron-oxidizing "Leptospirillum rubarum" (Group II) and "Leptospirillum ferrodiazotrophum" (Group III) bacteria in acid mine drainage biofilms.</title>
        <authorList>
            <person name="Goltsman D.S."/>
            <person name="Denef V.J."/>
            <person name="Singer S.W."/>
            <person name="VerBerkmoes N.C."/>
            <person name="Lefsrud M."/>
            <person name="Mueller R.S."/>
            <person name="Dick G.J."/>
            <person name="Sun C.L."/>
            <person name="Wheeler K.E."/>
            <person name="Zemla A."/>
            <person name="Baker B.J."/>
            <person name="Hauser L."/>
            <person name="Land M."/>
            <person name="Shah M.B."/>
            <person name="Thelen M.P."/>
            <person name="Hettich R.L."/>
            <person name="Banfield J.F."/>
        </authorList>
    </citation>
    <scope>NUCLEOTIDE SEQUENCE [LARGE SCALE GENOMIC DNA]</scope>
</reference>
<dbReference type="PANTHER" id="PTHR11963">
    <property type="entry name" value="LEUCINE AMINOPEPTIDASE-RELATED"/>
    <property type="match status" value="1"/>
</dbReference>
<keyword evidence="6 8" id="KW-0378">Hydrolase</keyword>
<comment type="similarity">
    <text evidence="3 8">Belongs to the peptidase M17 family.</text>
</comment>
<dbReference type="SUPFAM" id="SSF53187">
    <property type="entry name" value="Zn-dependent exopeptidases"/>
    <property type="match status" value="1"/>
</dbReference>
<keyword evidence="8" id="KW-0479">Metal-binding</keyword>
<organism evidence="11 12">
    <name type="scientific">Leptospirillum ferrodiazotrophum</name>
    <dbReference type="NCBI Taxonomy" id="412449"/>
    <lineage>
        <taxon>Bacteria</taxon>
        <taxon>Pseudomonadati</taxon>
        <taxon>Nitrospirota</taxon>
        <taxon>Nitrospiria</taxon>
        <taxon>Nitrospirales</taxon>
        <taxon>Nitrospiraceae</taxon>
        <taxon>Leptospirillum</taxon>
    </lineage>
</organism>
<comment type="function">
    <text evidence="8">Presumably involved in the processing and regular turnover of intracellular proteins. Catalyzes the removal of unsubstituted N-terminal amino acids from various peptides.</text>
</comment>
<keyword evidence="4 8" id="KW-0031">Aminopeptidase</keyword>
<feature type="binding site" evidence="8">
    <location>
        <position position="266"/>
    </location>
    <ligand>
        <name>Mn(2+)</name>
        <dbReference type="ChEBI" id="CHEBI:29035"/>
        <label>2</label>
    </ligand>
</feature>
<dbReference type="GO" id="GO:0005737">
    <property type="term" value="C:cytoplasm"/>
    <property type="evidence" value="ECO:0007669"/>
    <property type="project" value="UniProtKB-SubCell"/>
</dbReference>
<evidence type="ECO:0000256" key="8">
    <source>
        <dbReference type="HAMAP-Rule" id="MF_00181"/>
    </source>
</evidence>
<name>C6HYH7_9BACT</name>
<dbReference type="InterPro" id="IPR008283">
    <property type="entry name" value="Peptidase_M17_N"/>
</dbReference>
<dbReference type="NCBIfam" id="NF002074">
    <property type="entry name" value="PRK00913.1-4"/>
    <property type="match status" value="1"/>
</dbReference>
<dbReference type="Gene3D" id="3.40.220.10">
    <property type="entry name" value="Leucine Aminopeptidase, subunit E, domain 1"/>
    <property type="match status" value="1"/>
</dbReference>
<dbReference type="GO" id="GO:0006508">
    <property type="term" value="P:proteolysis"/>
    <property type="evidence" value="ECO:0007669"/>
    <property type="project" value="UniProtKB-KW"/>
</dbReference>
<evidence type="ECO:0000256" key="5">
    <source>
        <dbReference type="ARBA" id="ARBA00022670"/>
    </source>
</evidence>
<dbReference type="AlphaFoldDB" id="C6HYH7"/>
<evidence type="ECO:0000256" key="9">
    <source>
        <dbReference type="SAM" id="MobiDB-lite"/>
    </source>
</evidence>
<dbReference type="PROSITE" id="PS00631">
    <property type="entry name" value="CYTOSOL_AP"/>
    <property type="match status" value="1"/>
</dbReference>
<dbReference type="HAMAP" id="MF_00181">
    <property type="entry name" value="Cytosol_peptidase_M17"/>
    <property type="match status" value="1"/>
</dbReference>
<keyword evidence="12" id="KW-1185">Reference proteome</keyword>
<dbReference type="SUPFAM" id="SSF52949">
    <property type="entry name" value="Macro domain-like"/>
    <property type="match status" value="1"/>
</dbReference>
<keyword evidence="8" id="KW-0963">Cytoplasm</keyword>
<sequence>MTKTEILATDPTKKKAAALILPLFEEEAPSGVSATVDRTLGGEIAKMIKNGEIRGASGEVTLLPTFGKLPARTLVLVGLGKRDKLHPETLRKASGSAATALKKRNLTEAVSALALVLPDAAAAVEAVVEGTLLGLYDFDAYKSPNKDKAPYALTGLAVAVATKDRAAASEGLRRGEVISKNTILARDLGNHPANVATPTMIARTAEEEARKRKISYLSYDREKLERMGLNALVGVAKGSDEPARLIILEYKPAKPVNSAPILLVGKTLTFDSGGISLKPADKMELMKGDMSGGAAVLGTILSVADLGLPVHVVAVMPATENMPSGRANKPGDVVQAYNGKTIEIINTDAEGRLILADALSFGIRTYHPELVVDVATLTGAVVVALGGQAMGVLGNSEPLIARVREVGDRVGERGWPLPLFEEYFDQIKSDVADIRNTGNKGGAGTITGAAFLHHFVEETPWVHLDIAGTAWVDSSEPYKPKGNVGMGVRLLTHLVEERAQGPLLPKVSAPAASSRKGVRKSPAPRATRSRK</sequence>
<dbReference type="CDD" id="cd00433">
    <property type="entry name" value="Peptidase_M17"/>
    <property type="match status" value="1"/>
</dbReference>
<evidence type="ECO:0000256" key="3">
    <source>
        <dbReference type="ARBA" id="ARBA00009528"/>
    </source>
</evidence>
<feature type="active site" evidence="8">
    <location>
        <position position="352"/>
    </location>
</feature>
<feature type="binding site" evidence="8">
    <location>
        <position position="350"/>
    </location>
    <ligand>
        <name>Mn(2+)</name>
        <dbReference type="ChEBI" id="CHEBI:29035"/>
        <label>1</label>
    </ligand>
</feature>
<feature type="binding site" evidence="8">
    <location>
        <position position="350"/>
    </location>
    <ligand>
        <name>Mn(2+)</name>
        <dbReference type="ChEBI" id="CHEBI:29035"/>
        <label>2</label>
    </ligand>
</feature>
<protein>
    <recommendedName>
        <fullName evidence="8">Probable cytosol aminopeptidase</fullName>
        <ecNumber evidence="8">3.4.11.1</ecNumber>
    </recommendedName>
    <alternativeName>
        <fullName evidence="8">Leucine aminopeptidase</fullName>
        <shortName evidence="8">LAP</shortName>
        <ecNumber evidence="8">3.4.11.10</ecNumber>
    </alternativeName>
    <alternativeName>
        <fullName evidence="8">Leucyl aminopeptidase</fullName>
    </alternativeName>
</protein>
<evidence type="ECO:0000313" key="11">
    <source>
        <dbReference type="EMBL" id="EES52262.1"/>
    </source>
</evidence>
<dbReference type="EMBL" id="GG693878">
    <property type="protein sequence ID" value="EES52262.1"/>
    <property type="molecule type" value="Genomic_DNA"/>
</dbReference>
<dbReference type="PRINTS" id="PR00481">
    <property type="entry name" value="LAMNOPPTDASE"/>
</dbReference>
<dbReference type="PANTHER" id="PTHR11963:SF23">
    <property type="entry name" value="CYTOSOL AMINOPEPTIDASE"/>
    <property type="match status" value="1"/>
</dbReference>
<gene>
    <name evidence="8" type="primary">pepA</name>
    <name evidence="11" type="ORF">UBAL3_94240053</name>
</gene>
<feature type="binding site" evidence="8">
    <location>
        <position position="271"/>
    </location>
    <ligand>
        <name>Mn(2+)</name>
        <dbReference type="ChEBI" id="CHEBI:29035"/>
        <label>1</label>
    </ligand>
</feature>
<dbReference type="InterPro" id="IPR000819">
    <property type="entry name" value="Peptidase_M17_C"/>
</dbReference>
<feature type="binding site" evidence="8">
    <location>
        <position position="289"/>
    </location>
    <ligand>
        <name>Mn(2+)</name>
        <dbReference type="ChEBI" id="CHEBI:29035"/>
        <label>2</label>
    </ligand>
</feature>
<dbReference type="InterPro" id="IPR043472">
    <property type="entry name" value="Macro_dom-like"/>
</dbReference>
<dbReference type="Pfam" id="PF00883">
    <property type="entry name" value="Peptidase_M17"/>
    <property type="match status" value="1"/>
</dbReference>
<evidence type="ECO:0000313" key="12">
    <source>
        <dbReference type="Proteomes" id="UP000009374"/>
    </source>
</evidence>
<proteinExistence type="inferred from homology"/>
<dbReference type="NCBIfam" id="NF002073">
    <property type="entry name" value="PRK00913.1-2"/>
    <property type="match status" value="1"/>
</dbReference>
<evidence type="ECO:0000256" key="6">
    <source>
        <dbReference type="ARBA" id="ARBA00022801"/>
    </source>
</evidence>
<dbReference type="Gene3D" id="3.40.630.10">
    <property type="entry name" value="Zn peptidases"/>
    <property type="match status" value="1"/>
</dbReference>
<dbReference type="GO" id="GO:0070006">
    <property type="term" value="F:metalloaminopeptidase activity"/>
    <property type="evidence" value="ECO:0007669"/>
    <property type="project" value="InterPro"/>
</dbReference>
<evidence type="ECO:0000256" key="2">
    <source>
        <dbReference type="ARBA" id="ARBA00000967"/>
    </source>
</evidence>
<feature type="domain" description="Cytosol aminopeptidase" evidence="10">
    <location>
        <begin position="346"/>
        <end position="353"/>
    </location>
</feature>
<comment type="catalytic activity">
    <reaction evidence="1 8">
        <text>Release of an N-terminal amino acid, Xaa-|-Yaa-, in which Xaa is preferably Leu, but may be other amino acids including Pro although not Arg or Lys, and Yaa may be Pro. Amino acid amides and methyl esters are also readily hydrolyzed, but rates on arylamides are exceedingly low.</text>
        <dbReference type="EC" id="3.4.11.1"/>
    </reaction>
</comment>
<comment type="catalytic activity">
    <reaction evidence="2 8">
        <text>Release of an N-terminal amino acid, preferentially leucine, but not glutamic or aspartic acids.</text>
        <dbReference type="EC" id="3.4.11.10"/>
    </reaction>
</comment>
<feature type="region of interest" description="Disordered" evidence="9">
    <location>
        <begin position="502"/>
        <end position="531"/>
    </location>
</feature>
<accession>C6HYH7</accession>
<dbReference type="EC" id="3.4.11.10" evidence="8"/>
<dbReference type="InterPro" id="IPR023042">
    <property type="entry name" value="Peptidase_M17_leu_NH2_pept"/>
</dbReference>
<evidence type="ECO:0000256" key="4">
    <source>
        <dbReference type="ARBA" id="ARBA00022438"/>
    </source>
</evidence>
<keyword evidence="5 8" id="KW-0645">Protease</keyword>
<comment type="cofactor">
    <cofactor evidence="8">
        <name>Mn(2+)</name>
        <dbReference type="ChEBI" id="CHEBI:29035"/>
    </cofactor>
    <text evidence="8">Binds 2 manganese ions per subunit.</text>
</comment>
<evidence type="ECO:0000256" key="7">
    <source>
        <dbReference type="ARBA" id="ARBA00023211"/>
    </source>
</evidence>
<dbReference type="Pfam" id="PF02789">
    <property type="entry name" value="Peptidase_M17_N"/>
    <property type="match status" value="1"/>
</dbReference>
<evidence type="ECO:0000259" key="10">
    <source>
        <dbReference type="PROSITE" id="PS00631"/>
    </source>
</evidence>
<feature type="binding site" evidence="8">
    <location>
        <position position="348"/>
    </location>
    <ligand>
        <name>Mn(2+)</name>
        <dbReference type="ChEBI" id="CHEBI:29035"/>
        <label>1</label>
    </ligand>
</feature>
<feature type="binding site" evidence="8">
    <location>
        <position position="271"/>
    </location>
    <ligand>
        <name>Mn(2+)</name>
        <dbReference type="ChEBI" id="CHEBI:29035"/>
        <label>2</label>
    </ligand>
</feature>
<comment type="subcellular location">
    <subcellularLocation>
        <location evidence="8">Cytoplasm</location>
    </subcellularLocation>
</comment>
<dbReference type="InterPro" id="IPR011356">
    <property type="entry name" value="Leucine_aapep/pepB"/>
</dbReference>
<feature type="active site" evidence="8">
    <location>
        <position position="278"/>
    </location>
</feature>